<evidence type="ECO:0000313" key="2">
    <source>
        <dbReference type="Proteomes" id="UP000507979"/>
    </source>
</evidence>
<keyword evidence="2" id="KW-1185">Reference proteome</keyword>
<proteinExistence type="predicted"/>
<organism evidence="1 2">
    <name type="scientific">Achromobacter insuavis</name>
    <dbReference type="NCBI Taxonomy" id="1287735"/>
    <lineage>
        <taxon>Bacteria</taxon>
        <taxon>Pseudomonadati</taxon>
        <taxon>Pseudomonadota</taxon>
        <taxon>Betaproteobacteria</taxon>
        <taxon>Burkholderiales</taxon>
        <taxon>Alcaligenaceae</taxon>
        <taxon>Achromobacter</taxon>
    </lineage>
</organism>
<dbReference type="AlphaFoldDB" id="A0A6J5BA83"/>
<dbReference type="Proteomes" id="UP000507979">
    <property type="component" value="Unassembled WGS sequence"/>
</dbReference>
<gene>
    <name evidence="1" type="ORF">LMG26845_05096</name>
</gene>
<evidence type="ECO:0000313" key="1">
    <source>
        <dbReference type="EMBL" id="CAB3698198.1"/>
    </source>
</evidence>
<dbReference type="EMBL" id="CADIJR010000074">
    <property type="protein sequence ID" value="CAB3698198.1"/>
    <property type="molecule type" value="Genomic_DNA"/>
</dbReference>
<sequence length="73" mass="7515">MFIPAVDLGQTVTAGQTIGQLIEPARPDLPARALASPQAGTVVCLRAIARSDDGDCLLQVAPALPLDSLASLY</sequence>
<dbReference type="Gene3D" id="3.40.630.10">
    <property type="entry name" value="Zn peptidases"/>
    <property type="match status" value="1"/>
</dbReference>
<protein>
    <recommendedName>
        <fullName evidence="3">Lipoyl-binding domain-containing protein</fullName>
    </recommendedName>
</protein>
<reference evidence="1 2" key="1">
    <citation type="submission" date="2020-04" db="EMBL/GenBank/DDBJ databases">
        <authorList>
            <person name="De Canck E."/>
        </authorList>
    </citation>
    <scope>NUCLEOTIDE SEQUENCE [LARGE SCALE GENOMIC DNA]</scope>
    <source>
        <strain evidence="1 2">LMG 26845</strain>
    </source>
</reference>
<name>A0A6J5BA83_9BURK</name>
<accession>A0A6J5BA83</accession>
<evidence type="ECO:0008006" key="3">
    <source>
        <dbReference type="Google" id="ProtNLM"/>
    </source>
</evidence>